<evidence type="ECO:0000313" key="2">
    <source>
        <dbReference type="EMBL" id="KFD72284.1"/>
    </source>
</evidence>
<accession>A0A085MK91</accession>
<organism evidence="1 3">
    <name type="scientific">Trichuris suis</name>
    <name type="common">pig whipworm</name>
    <dbReference type="NCBI Taxonomy" id="68888"/>
    <lineage>
        <taxon>Eukaryota</taxon>
        <taxon>Metazoa</taxon>
        <taxon>Ecdysozoa</taxon>
        <taxon>Nematoda</taxon>
        <taxon>Enoplea</taxon>
        <taxon>Dorylaimia</taxon>
        <taxon>Trichinellida</taxon>
        <taxon>Trichuridae</taxon>
        <taxon>Trichuris</taxon>
    </lineage>
</organism>
<evidence type="ECO:0000313" key="3">
    <source>
        <dbReference type="Proteomes" id="UP000030764"/>
    </source>
</evidence>
<reference evidence="1 3" key="1">
    <citation type="journal article" date="2014" name="Nat. Genet.">
        <title>Genome and transcriptome of the porcine whipworm Trichuris suis.</title>
        <authorList>
            <person name="Jex A.R."/>
            <person name="Nejsum P."/>
            <person name="Schwarz E.M."/>
            <person name="Hu L."/>
            <person name="Young N.D."/>
            <person name="Hall R.S."/>
            <person name="Korhonen P.K."/>
            <person name="Liao S."/>
            <person name="Thamsborg S."/>
            <person name="Xia J."/>
            <person name="Xu P."/>
            <person name="Wang S."/>
            <person name="Scheerlinck J.P."/>
            <person name="Hofmann A."/>
            <person name="Sternberg P.W."/>
            <person name="Wang J."/>
            <person name="Gasser R.B."/>
        </authorList>
    </citation>
    <scope>NUCLEOTIDE SEQUENCE [LARGE SCALE GENOMIC DNA]</scope>
    <source>
        <strain evidence="2">DCEP-RM93F</strain>
        <strain evidence="1">DCEP-RM93M</strain>
    </source>
</reference>
<sequence length="80" mass="8874">MEMDACGQTATVLSTKRAGRWNTLRQFASAIEIANKSTFFKRAPDVKTAEIALICCGSVTLHDSILDTDLSFPFEIFESR</sequence>
<name>A0A085MK91_9BILA</name>
<dbReference type="Proteomes" id="UP000030758">
    <property type="component" value="Unassembled WGS sequence"/>
</dbReference>
<evidence type="ECO:0000313" key="1">
    <source>
        <dbReference type="EMBL" id="KFD57637.1"/>
    </source>
</evidence>
<protein>
    <submittedName>
        <fullName evidence="1">Uncharacterized protein</fullName>
    </submittedName>
</protein>
<proteinExistence type="predicted"/>
<dbReference type="EMBL" id="KL367478">
    <property type="protein sequence ID" value="KFD72284.1"/>
    <property type="molecule type" value="Genomic_DNA"/>
</dbReference>
<dbReference type="Proteomes" id="UP000030764">
    <property type="component" value="Unassembled WGS sequence"/>
</dbReference>
<gene>
    <name evidence="1" type="ORF">M513_01307</name>
    <name evidence="2" type="ORF">M514_01307</name>
</gene>
<dbReference type="EMBL" id="KL363187">
    <property type="protein sequence ID" value="KFD57637.1"/>
    <property type="molecule type" value="Genomic_DNA"/>
</dbReference>
<dbReference type="AlphaFoldDB" id="A0A085MK91"/>
<keyword evidence="3" id="KW-1185">Reference proteome</keyword>